<dbReference type="EnsemblPlants" id="PGSC0003DMT400051753">
    <property type="protein sequence ID" value="PGSC0003DMT400051753"/>
    <property type="gene ID" value="PGSC0003DMG402020090"/>
</dbReference>
<reference evidence="2" key="1">
    <citation type="journal article" date="2011" name="Nature">
        <title>Genome sequence and analysis of the tuber crop potato.</title>
        <authorList>
            <consortium name="The Potato Genome Sequencing Consortium"/>
        </authorList>
    </citation>
    <scope>NUCLEOTIDE SEQUENCE [LARGE SCALE GENOMIC DNA]</scope>
    <source>
        <strain evidence="2">cv. DM1-3 516 R44</strain>
    </source>
</reference>
<keyword evidence="2" id="KW-1185">Reference proteome</keyword>
<evidence type="ECO:0000313" key="1">
    <source>
        <dbReference type="EnsemblPlants" id="PGSC0003DMT400051753"/>
    </source>
</evidence>
<organism evidence="1 2">
    <name type="scientific">Solanum tuberosum</name>
    <name type="common">Potato</name>
    <dbReference type="NCBI Taxonomy" id="4113"/>
    <lineage>
        <taxon>Eukaryota</taxon>
        <taxon>Viridiplantae</taxon>
        <taxon>Streptophyta</taxon>
        <taxon>Embryophyta</taxon>
        <taxon>Tracheophyta</taxon>
        <taxon>Spermatophyta</taxon>
        <taxon>Magnoliopsida</taxon>
        <taxon>eudicotyledons</taxon>
        <taxon>Gunneridae</taxon>
        <taxon>Pentapetalae</taxon>
        <taxon>asterids</taxon>
        <taxon>lamiids</taxon>
        <taxon>Solanales</taxon>
        <taxon>Solanaceae</taxon>
        <taxon>Solanoideae</taxon>
        <taxon>Solaneae</taxon>
        <taxon>Solanum</taxon>
    </lineage>
</organism>
<dbReference type="AlphaFoldDB" id="M1BS65"/>
<dbReference type="Proteomes" id="UP000011115">
    <property type="component" value="Unassembled WGS sequence"/>
</dbReference>
<sequence length="60" mass="6758">MNTAKDYPGESLFSSVVDKVIEIIETCRVCSTLLQRKPTLTRIRTTAMQFAPNCRIKGKP</sequence>
<accession>M1BS65</accession>
<dbReference type="PaxDb" id="4113-PGSC0003DMT400051753"/>
<dbReference type="HOGENOM" id="CLU_2946258_0_0_1"/>
<dbReference type="Gramene" id="PGSC0003DMT400051753">
    <property type="protein sequence ID" value="PGSC0003DMT400051753"/>
    <property type="gene ID" value="PGSC0003DMG402020090"/>
</dbReference>
<protein>
    <submittedName>
        <fullName evidence="1">Uncharacterized protein</fullName>
    </submittedName>
</protein>
<name>M1BS65_SOLTU</name>
<reference evidence="1" key="2">
    <citation type="submission" date="2015-06" db="UniProtKB">
        <authorList>
            <consortium name="EnsemblPlants"/>
        </authorList>
    </citation>
    <scope>IDENTIFICATION</scope>
    <source>
        <strain evidence="1">DM1-3 516 R44</strain>
    </source>
</reference>
<proteinExistence type="predicted"/>
<dbReference type="InParanoid" id="M1BS65"/>
<evidence type="ECO:0000313" key="2">
    <source>
        <dbReference type="Proteomes" id="UP000011115"/>
    </source>
</evidence>